<gene>
    <name evidence="2" type="ORF">SteCoe_36770</name>
</gene>
<keyword evidence="3" id="KW-1185">Reference proteome</keyword>
<dbReference type="PROSITE" id="PS50848">
    <property type="entry name" value="START"/>
    <property type="match status" value="1"/>
</dbReference>
<dbReference type="InterPro" id="IPR002913">
    <property type="entry name" value="START_lipid-bd_dom"/>
</dbReference>
<dbReference type="SMART" id="SM00234">
    <property type="entry name" value="START"/>
    <property type="match status" value="1"/>
</dbReference>
<proteinExistence type="predicted"/>
<dbReference type="GO" id="GO:0005737">
    <property type="term" value="C:cytoplasm"/>
    <property type="evidence" value="ECO:0007669"/>
    <property type="project" value="UniProtKB-ARBA"/>
</dbReference>
<dbReference type="AlphaFoldDB" id="A0A1R2APC4"/>
<dbReference type="PANTHER" id="PTHR19308:SF14">
    <property type="entry name" value="START DOMAIN-CONTAINING PROTEIN"/>
    <property type="match status" value="1"/>
</dbReference>
<dbReference type="InterPro" id="IPR023393">
    <property type="entry name" value="START-like_dom_sf"/>
</dbReference>
<feature type="domain" description="START" evidence="1">
    <location>
        <begin position="28"/>
        <end position="185"/>
    </location>
</feature>
<dbReference type="Pfam" id="PF01852">
    <property type="entry name" value="START"/>
    <property type="match status" value="1"/>
</dbReference>
<name>A0A1R2APC4_9CILI</name>
<protein>
    <recommendedName>
        <fullName evidence="1">START domain-containing protein</fullName>
    </recommendedName>
</protein>
<organism evidence="2 3">
    <name type="scientific">Stentor coeruleus</name>
    <dbReference type="NCBI Taxonomy" id="5963"/>
    <lineage>
        <taxon>Eukaryota</taxon>
        <taxon>Sar</taxon>
        <taxon>Alveolata</taxon>
        <taxon>Ciliophora</taxon>
        <taxon>Postciliodesmatophora</taxon>
        <taxon>Heterotrichea</taxon>
        <taxon>Heterotrichida</taxon>
        <taxon>Stentoridae</taxon>
        <taxon>Stentor</taxon>
    </lineage>
</organism>
<dbReference type="Gene3D" id="3.30.530.20">
    <property type="match status" value="1"/>
</dbReference>
<evidence type="ECO:0000313" key="3">
    <source>
        <dbReference type="Proteomes" id="UP000187209"/>
    </source>
</evidence>
<evidence type="ECO:0000259" key="1">
    <source>
        <dbReference type="PROSITE" id="PS50848"/>
    </source>
</evidence>
<reference evidence="2 3" key="1">
    <citation type="submission" date="2016-11" db="EMBL/GenBank/DDBJ databases">
        <title>The macronuclear genome of Stentor coeruleus: a giant cell with tiny introns.</title>
        <authorList>
            <person name="Slabodnick M."/>
            <person name="Ruby J.G."/>
            <person name="Reiff S.B."/>
            <person name="Swart E.C."/>
            <person name="Gosai S."/>
            <person name="Prabakaran S."/>
            <person name="Witkowska E."/>
            <person name="Larue G.E."/>
            <person name="Fisher S."/>
            <person name="Freeman R.M."/>
            <person name="Gunawardena J."/>
            <person name="Chu W."/>
            <person name="Stover N.A."/>
            <person name="Gregory B.D."/>
            <person name="Nowacki M."/>
            <person name="Derisi J."/>
            <person name="Roy S.W."/>
            <person name="Marshall W.F."/>
            <person name="Sood P."/>
        </authorList>
    </citation>
    <scope>NUCLEOTIDE SEQUENCE [LARGE SCALE GENOMIC DNA]</scope>
    <source>
        <strain evidence="2">WM001</strain>
    </source>
</reference>
<comment type="caution">
    <text evidence="2">The sequence shown here is derived from an EMBL/GenBank/DDBJ whole genome shotgun (WGS) entry which is preliminary data.</text>
</comment>
<dbReference type="SUPFAM" id="SSF55961">
    <property type="entry name" value="Bet v1-like"/>
    <property type="match status" value="1"/>
</dbReference>
<dbReference type="PANTHER" id="PTHR19308">
    <property type="entry name" value="PHOSPHATIDYLCHOLINE TRANSFER PROTEIN"/>
    <property type="match status" value="1"/>
</dbReference>
<dbReference type="OrthoDB" id="196858at2759"/>
<dbReference type="CDD" id="cd00177">
    <property type="entry name" value="START"/>
    <property type="match status" value="1"/>
</dbReference>
<accession>A0A1R2APC4</accession>
<evidence type="ECO:0000313" key="2">
    <source>
        <dbReference type="EMBL" id="OMJ66393.1"/>
    </source>
</evidence>
<dbReference type="GO" id="GO:0008289">
    <property type="term" value="F:lipid binding"/>
    <property type="evidence" value="ECO:0007669"/>
    <property type="project" value="InterPro"/>
</dbReference>
<dbReference type="EMBL" id="MPUH01001730">
    <property type="protein sequence ID" value="OMJ66393.1"/>
    <property type="molecule type" value="Genomic_DNA"/>
</dbReference>
<dbReference type="InterPro" id="IPR051213">
    <property type="entry name" value="START_lipid_transfer"/>
</dbReference>
<sequence>MEIDIKFDPAEVFDDISQYLEGLELSGGWEITYIQSGDITKQRYDLDNNLIYSAETLISKSPEDIAEVILDLDSRKKWDFYLEKYEKLQSWGKNLQLIHIEQKYKWPMSNRDFVLVQGISHEPGEKILIGWKSIDYENKPPTNSCVRGIISYSGFIITKVSETISHVTYIEKSDPAGSIPTSLIKILQRRTLNTIISLKEFMK</sequence>
<dbReference type="Proteomes" id="UP000187209">
    <property type="component" value="Unassembled WGS sequence"/>
</dbReference>